<dbReference type="STRING" id="113226.A0A139IR45"/>
<dbReference type="InterPro" id="IPR036864">
    <property type="entry name" value="Zn2-C6_fun-type_DNA-bd_sf"/>
</dbReference>
<dbReference type="InterPro" id="IPR051159">
    <property type="entry name" value="Hexapeptide_acetyltransf"/>
</dbReference>
<dbReference type="EMBL" id="LFZO01000026">
    <property type="protein sequence ID" value="KXT17070.1"/>
    <property type="molecule type" value="Genomic_DNA"/>
</dbReference>
<dbReference type="Gene3D" id="2.160.10.10">
    <property type="entry name" value="Hexapeptide repeat proteins"/>
    <property type="match status" value="1"/>
</dbReference>
<dbReference type="PROSITE" id="PS00463">
    <property type="entry name" value="ZN2_CY6_FUNGAL_1"/>
    <property type="match status" value="1"/>
</dbReference>
<evidence type="ECO:0000256" key="2">
    <source>
        <dbReference type="SAM" id="MobiDB-lite"/>
    </source>
</evidence>
<feature type="region of interest" description="Disordered" evidence="2">
    <location>
        <begin position="369"/>
        <end position="465"/>
    </location>
</feature>
<feature type="compositionally biased region" description="Low complexity" evidence="2">
    <location>
        <begin position="215"/>
        <end position="227"/>
    </location>
</feature>
<feature type="compositionally biased region" description="Basic and acidic residues" evidence="2">
    <location>
        <begin position="134"/>
        <end position="147"/>
    </location>
</feature>
<dbReference type="Pfam" id="PF00132">
    <property type="entry name" value="Hexapep"/>
    <property type="match status" value="1"/>
</dbReference>
<dbReference type="CDD" id="cd00067">
    <property type="entry name" value="GAL4"/>
    <property type="match status" value="1"/>
</dbReference>
<dbReference type="Gene3D" id="4.10.240.10">
    <property type="entry name" value="Zn(2)-C6 fungal-type DNA-binding domain"/>
    <property type="match status" value="1"/>
</dbReference>
<dbReference type="Proteomes" id="UP000073492">
    <property type="component" value="Unassembled WGS sequence"/>
</dbReference>
<dbReference type="PANTHER" id="PTHR23416">
    <property type="entry name" value="SIALIC ACID SYNTHASE-RELATED"/>
    <property type="match status" value="1"/>
</dbReference>
<dbReference type="SUPFAM" id="SSF57701">
    <property type="entry name" value="Zn2/Cys6 DNA-binding domain"/>
    <property type="match status" value="1"/>
</dbReference>
<feature type="compositionally biased region" description="Basic and acidic residues" evidence="2">
    <location>
        <begin position="17"/>
        <end position="27"/>
    </location>
</feature>
<proteinExistence type="predicted"/>
<organism evidence="4 5">
    <name type="scientific">Pseudocercospora musae</name>
    <dbReference type="NCBI Taxonomy" id="113226"/>
    <lineage>
        <taxon>Eukaryota</taxon>
        <taxon>Fungi</taxon>
        <taxon>Dikarya</taxon>
        <taxon>Ascomycota</taxon>
        <taxon>Pezizomycotina</taxon>
        <taxon>Dothideomycetes</taxon>
        <taxon>Dothideomycetidae</taxon>
        <taxon>Mycosphaerellales</taxon>
        <taxon>Mycosphaerellaceae</taxon>
        <taxon>Pseudocercospora</taxon>
    </lineage>
</organism>
<feature type="region of interest" description="Disordered" evidence="2">
    <location>
        <begin position="87"/>
        <end position="286"/>
    </location>
</feature>
<dbReference type="GO" id="GO:0008374">
    <property type="term" value="F:O-acyltransferase activity"/>
    <property type="evidence" value="ECO:0007669"/>
    <property type="project" value="TreeGrafter"/>
</dbReference>
<reference evidence="4 5" key="1">
    <citation type="submission" date="2015-07" db="EMBL/GenBank/DDBJ databases">
        <title>Comparative genomics of the Sigatoka disease complex on banana suggests a link between parallel evolutionary changes in Pseudocercospora fijiensis and Pseudocercospora eumusae and increased virulence on the banana host.</title>
        <authorList>
            <person name="Chang T.-C."/>
            <person name="Salvucci A."/>
            <person name="Crous P.W."/>
            <person name="Stergiopoulos I."/>
        </authorList>
    </citation>
    <scope>NUCLEOTIDE SEQUENCE [LARGE SCALE GENOMIC DNA]</scope>
    <source>
        <strain evidence="4 5">CBS 116634</strain>
    </source>
</reference>
<dbReference type="OrthoDB" id="25818at2759"/>
<keyword evidence="1" id="KW-0539">Nucleus</keyword>
<evidence type="ECO:0000259" key="3">
    <source>
        <dbReference type="PROSITE" id="PS50048"/>
    </source>
</evidence>
<dbReference type="Pfam" id="PF00172">
    <property type="entry name" value="Zn_clus"/>
    <property type="match status" value="1"/>
</dbReference>
<dbReference type="PROSITE" id="PS50048">
    <property type="entry name" value="ZN2_CY6_FUNGAL_2"/>
    <property type="match status" value="1"/>
</dbReference>
<dbReference type="InterPro" id="IPR001138">
    <property type="entry name" value="Zn2Cys6_DnaBD"/>
</dbReference>
<comment type="caution">
    <text evidence="4">The sequence shown here is derived from an EMBL/GenBank/DDBJ whole genome shotgun (WGS) entry which is preliminary data.</text>
</comment>
<dbReference type="InterPro" id="IPR001451">
    <property type="entry name" value="Hexapep"/>
</dbReference>
<dbReference type="PANTHER" id="PTHR23416:SF76">
    <property type="entry name" value="ZN(II)2CYS6 TRANSCRIPTION FACTOR (EUROFUNG)"/>
    <property type="match status" value="1"/>
</dbReference>
<gene>
    <name evidence="4" type="ORF">AC579_4347</name>
</gene>
<sequence>MLQTRATPPDRVGAVDVRADSPMREEPSVLNASTLTRGRPPALPTPFTETSANGFTAVNADVHRNNTSFRPEHSTARLVTLPPVEYRSNGISEQPHPPAAYQSHAWRPTETRPSTEQNAEPSLASPESNKRKRAESPRSHLREDVRDGAAFGTTPQSPKRRVTTHNSGMPSPGPTYPDDHDQEGLRDPQTGNYVREPSPVHRVEARTPPPRPRPEVAAALAQSVQQQFGSGHAASRSDSPPDDQDDRQESQPSAGEQAQNGDNDQKKGRKRNFSNRTKTGCHTCRARKKKCDETKPTCNNCMRGSFQCGGYGPKPPGGTKLTTGRAVVPLQAKHQHESITVHPAYFDGPYHEAHPRPLPPFHGERFALPRPDAQEPLPHRYGGPIPPIDSRPPHEREAWPANPPRWHSGAEHPAHSILHQRLPPADYSGVPPPPPPPFAPLPPAPPAAADPWLPHPHPPPASWTRPRTSAATVITTHESVSSSGSGSGGSHQGQVMLPVGKDLSQATRYTARMNMMLGRKYKPFMDDTLRRDRQSCRQAVESWNDSCIVSRNIAPSEQERMFKAIQDPSHRSNSQQNTWDGPRGRCGHHTFVDYPFSCDYGYNIILGDYVVVQKNCYMQDASTIIIGSRSIIGPNVKFYCMTASVDAEQRRGLEGEFMAGPIKVEEDVFIGADCVILPFRTIGKGAVVGAGSVVTRDVKPYTVVAGNPAKPVRKRKIESGPNADRHEDDIQEQNDEMLRKLRNKELLPGEWDGNEYNLLRAPATERTSRLASDRQSH</sequence>
<evidence type="ECO:0000313" key="5">
    <source>
        <dbReference type="Proteomes" id="UP000073492"/>
    </source>
</evidence>
<feature type="domain" description="Zn(2)-C6 fungal-type" evidence="3">
    <location>
        <begin position="280"/>
        <end position="308"/>
    </location>
</feature>
<feature type="compositionally biased region" description="Pro residues" evidence="2">
    <location>
        <begin position="430"/>
        <end position="461"/>
    </location>
</feature>
<name>A0A139IR45_9PEZI</name>
<dbReference type="InterPro" id="IPR011004">
    <property type="entry name" value="Trimer_LpxA-like_sf"/>
</dbReference>
<evidence type="ECO:0000256" key="1">
    <source>
        <dbReference type="ARBA" id="ARBA00023242"/>
    </source>
</evidence>
<dbReference type="SUPFAM" id="SSF51161">
    <property type="entry name" value="Trimeric LpxA-like enzymes"/>
    <property type="match status" value="1"/>
</dbReference>
<dbReference type="SMART" id="SM00066">
    <property type="entry name" value="GAL4"/>
    <property type="match status" value="1"/>
</dbReference>
<dbReference type="GO" id="GO:0008270">
    <property type="term" value="F:zinc ion binding"/>
    <property type="evidence" value="ECO:0007669"/>
    <property type="project" value="InterPro"/>
</dbReference>
<keyword evidence="5" id="KW-1185">Reference proteome</keyword>
<dbReference type="AlphaFoldDB" id="A0A139IR45"/>
<accession>A0A139IR45</accession>
<dbReference type="GO" id="GO:0000981">
    <property type="term" value="F:DNA-binding transcription factor activity, RNA polymerase II-specific"/>
    <property type="evidence" value="ECO:0007669"/>
    <property type="project" value="InterPro"/>
</dbReference>
<feature type="compositionally biased region" description="Basic and acidic residues" evidence="2">
    <location>
        <begin position="177"/>
        <end position="186"/>
    </location>
</feature>
<feature type="region of interest" description="Disordered" evidence="2">
    <location>
        <begin position="1"/>
        <end position="52"/>
    </location>
</feature>
<protein>
    <recommendedName>
        <fullName evidence="3">Zn(2)-C6 fungal-type domain-containing protein</fullName>
    </recommendedName>
</protein>
<feature type="compositionally biased region" description="Polar residues" evidence="2">
    <location>
        <begin position="111"/>
        <end position="120"/>
    </location>
</feature>
<evidence type="ECO:0000313" key="4">
    <source>
        <dbReference type="EMBL" id="KXT17070.1"/>
    </source>
</evidence>